<dbReference type="OrthoDB" id="10248838at2759"/>
<comment type="similarity">
    <text evidence="1">Belongs to the UPF0587 family.</text>
</comment>
<dbReference type="STRING" id="857566.A0A1E3PKT9"/>
<keyword evidence="3" id="KW-0862">Zinc</keyword>
<keyword evidence="2" id="KW-0479">Metal-binding</keyword>
<dbReference type="AlphaFoldDB" id="A0A1E3PKT9"/>
<name>A0A1E3PKT9_9ASCO</name>
<dbReference type="GO" id="GO:0008270">
    <property type="term" value="F:zinc ion binding"/>
    <property type="evidence" value="ECO:0007669"/>
    <property type="project" value="TreeGrafter"/>
</dbReference>
<gene>
    <name evidence="4" type="ORF">NADFUDRAFT_46591</name>
</gene>
<evidence type="ECO:0000256" key="1">
    <source>
        <dbReference type="ARBA" id="ARBA00007818"/>
    </source>
</evidence>
<dbReference type="EMBL" id="KV454409">
    <property type="protein sequence ID" value="ODQ66049.1"/>
    <property type="molecule type" value="Genomic_DNA"/>
</dbReference>
<accession>A0A1E3PKT9</accession>
<evidence type="ECO:0000256" key="3">
    <source>
        <dbReference type="ARBA" id="ARBA00022833"/>
    </source>
</evidence>
<reference evidence="4 5" key="1">
    <citation type="journal article" date="2016" name="Proc. Natl. Acad. Sci. U.S.A.">
        <title>Comparative genomics of biotechnologically important yeasts.</title>
        <authorList>
            <person name="Riley R."/>
            <person name="Haridas S."/>
            <person name="Wolfe K.H."/>
            <person name="Lopes M.R."/>
            <person name="Hittinger C.T."/>
            <person name="Goeker M."/>
            <person name="Salamov A.A."/>
            <person name="Wisecaver J.H."/>
            <person name="Long T.M."/>
            <person name="Calvey C.H."/>
            <person name="Aerts A.L."/>
            <person name="Barry K.W."/>
            <person name="Choi C."/>
            <person name="Clum A."/>
            <person name="Coughlan A.Y."/>
            <person name="Deshpande S."/>
            <person name="Douglass A.P."/>
            <person name="Hanson S.J."/>
            <person name="Klenk H.-P."/>
            <person name="LaButti K.M."/>
            <person name="Lapidus A."/>
            <person name="Lindquist E.A."/>
            <person name="Lipzen A.M."/>
            <person name="Meier-Kolthoff J.P."/>
            <person name="Ohm R.A."/>
            <person name="Otillar R.P."/>
            <person name="Pangilinan J.L."/>
            <person name="Peng Y."/>
            <person name="Rokas A."/>
            <person name="Rosa C.A."/>
            <person name="Scheuner C."/>
            <person name="Sibirny A.A."/>
            <person name="Slot J.C."/>
            <person name="Stielow J.B."/>
            <person name="Sun H."/>
            <person name="Kurtzman C.P."/>
            <person name="Blackwell M."/>
            <person name="Grigoriev I.V."/>
            <person name="Jeffries T.W."/>
        </authorList>
    </citation>
    <scope>NUCLEOTIDE SEQUENCE [LARGE SCALE GENOMIC DNA]</scope>
    <source>
        <strain evidence="4 5">DSM 6958</strain>
    </source>
</reference>
<organism evidence="4 5">
    <name type="scientific">Nadsonia fulvescens var. elongata DSM 6958</name>
    <dbReference type="NCBI Taxonomy" id="857566"/>
    <lineage>
        <taxon>Eukaryota</taxon>
        <taxon>Fungi</taxon>
        <taxon>Dikarya</taxon>
        <taxon>Ascomycota</taxon>
        <taxon>Saccharomycotina</taxon>
        <taxon>Dipodascomycetes</taxon>
        <taxon>Dipodascales</taxon>
        <taxon>Dipodascales incertae sedis</taxon>
        <taxon>Nadsonia</taxon>
    </lineage>
</organism>
<protein>
    <submittedName>
        <fullName evidence="4">DUF866 domain protein</fullName>
    </submittedName>
</protein>
<sequence>MLSLNITAELAGVSELKTIDLPTQPYEYSFKIQCTSCRDIHPNWVSINQFKRQDVPGGKGEANFVFKCRSCKRDSSINLKTTGNSYTEDKSGKPVTMLKLDCRGVEAVEFKAEGEFICKGLESNTEFKGVDLEEGEWYDYDEKAGDEVSITEVKWEIIKS</sequence>
<dbReference type="PANTHER" id="PTHR12857">
    <property type="entry name" value="CXXC MOTIF CONTAINING ZINC BINDING PROTEIN"/>
    <property type="match status" value="1"/>
</dbReference>
<dbReference type="Proteomes" id="UP000095009">
    <property type="component" value="Unassembled WGS sequence"/>
</dbReference>
<dbReference type="Pfam" id="PF05907">
    <property type="entry name" value="CXXC_Zn-b_euk"/>
    <property type="match status" value="1"/>
</dbReference>
<evidence type="ECO:0000313" key="4">
    <source>
        <dbReference type="EMBL" id="ODQ66049.1"/>
    </source>
</evidence>
<dbReference type="SUPFAM" id="SSF141678">
    <property type="entry name" value="MAL13P1.257-like"/>
    <property type="match status" value="1"/>
</dbReference>
<evidence type="ECO:0000256" key="2">
    <source>
        <dbReference type="ARBA" id="ARBA00022723"/>
    </source>
</evidence>
<dbReference type="PANTHER" id="PTHR12857:SF0">
    <property type="entry name" value="CXXC MOTIF CONTAINING ZINC BINDING PROTEIN"/>
    <property type="match status" value="1"/>
</dbReference>
<keyword evidence="5" id="KW-1185">Reference proteome</keyword>
<proteinExistence type="inferred from homology"/>
<dbReference type="InterPro" id="IPR008584">
    <property type="entry name" value="CXXC_Zn-binding_euk"/>
</dbReference>
<evidence type="ECO:0000313" key="5">
    <source>
        <dbReference type="Proteomes" id="UP000095009"/>
    </source>
</evidence>